<evidence type="ECO:0008006" key="3">
    <source>
        <dbReference type="Google" id="ProtNLM"/>
    </source>
</evidence>
<gene>
    <name evidence="1" type="ORF">Pa4123_65270</name>
</gene>
<evidence type="ECO:0000313" key="2">
    <source>
        <dbReference type="Proteomes" id="UP001144280"/>
    </source>
</evidence>
<protein>
    <recommendedName>
        <fullName evidence="3">PIN domain-containing protein</fullName>
    </recommendedName>
</protein>
<dbReference type="InterPro" id="IPR029060">
    <property type="entry name" value="PIN-like_dom_sf"/>
</dbReference>
<evidence type="ECO:0000313" key="1">
    <source>
        <dbReference type="EMBL" id="GLI01251.1"/>
    </source>
</evidence>
<proteinExistence type="predicted"/>
<accession>A0ABQ5R6R2</accession>
<dbReference type="SUPFAM" id="SSF88723">
    <property type="entry name" value="PIN domain-like"/>
    <property type="match status" value="1"/>
</dbReference>
<organism evidence="1 2">
    <name type="scientific">Phytohabitans aurantiacus</name>
    <dbReference type="NCBI Taxonomy" id="3016789"/>
    <lineage>
        <taxon>Bacteria</taxon>
        <taxon>Bacillati</taxon>
        <taxon>Actinomycetota</taxon>
        <taxon>Actinomycetes</taxon>
        <taxon>Micromonosporales</taxon>
        <taxon>Micromonosporaceae</taxon>
    </lineage>
</organism>
<keyword evidence="2" id="KW-1185">Reference proteome</keyword>
<comment type="caution">
    <text evidence="1">The sequence shown here is derived from an EMBL/GenBank/DDBJ whole genome shotgun (WGS) entry which is preliminary data.</text>
</comment>
<dbReference type="Gene3D" id="3.40.50.1010">
    <property type="entry name" value="5'-nuclease"/>
    <property type="match status" value="1"/>
</dbReference>
<sequence>MTAAHDDYSDLHEIIDRLAPDQAEVIRRHALRLVNSPPPSRFRVLRTFDGPSTDLGARAKDVLREEMGETGDLEQTSCTEVDLVRMGELMRQYRGFPLGIADASVIALAERLKVNEVAMLDHRHFRSIVPAHTPALNLLP</sequence>
<reference evidence="1" key="1">
    <citation type="submission" date="2022-12" db="EMBL/GenBank/DDBJ databases">
        <title>New Phytohabitans aurantiacus sp. RD004123 nov., an actinomycete isolated from soil.</title>
        <authorList>
            <person name="Triningsih D.W."/>
            <person name="Harunari E."/>
            <person name="Igarashi Y."/>
        </authorList>
    </citation>
    <scope>NUCLEOTIDE SEQUENCE</scope>
    <source>
        <strain evidence="1">RD004123</strain>
    </source>
</reference>
<dbReference type="EMBL" id="BSDI01000042">
    <property type="protein sequence ID" value="GLI01251.1"/>
    <property type="molecule type" value="Genomic_DNA"/>
</dbReference>
<dbReference type="Proteomes" id="UP001144280">
    <property type="component" value="Unassembled WGS sequence"/>
</dbReference>
<name>A0ABQ5R6R2_9ACTN</name>
<dbReference type="RefSeq" id="WP_281902132.1">
    <property type="nucleotide sequence ID" value="NZ_BSDI01000042.1"/>
</dbReference>